<keyword evidence="6 8" id="KW-0802">TPR repeat</keyword>
<sequence>MALPMLVGGGAECGPSNPLQNLSKRFEQDRGIQQDHFGAGRAGSSREVFRSQPGNTSAHDQDAARFFAANPSHAPQLVADAGFDLSSMRAALPMHPVPQMQMQAPQNAATASWASDFMAQSTTPIAMQSLNLGQPMQTAAKGMNMDVQVDHQLHPMHAASSTVLPPQAGGMQWNPTLSNFRMSNSMPAFMPQMPMQHLAHQPQPAVTNKRISWDREFSAQELQHTVSTPVVTQIDEPVQEQIQRPGGEADELARTAGMLLENVRHEQNPKFQKSQFMGLMKQLRDGEVIVEGNQMVESEGRTSSQANIDLKGKGRAVPIVARSMNPSANETVFQSSLNQASSNQEQQQVRDQAQEDANDAYFRQENAEFARYWSDTQVKQQPAATAETQAWGKLQADWDQFEATTSGIKVITNYRFQENNPYLLGDSSRTRAHLLHTQGRQSVLESVLELEACVLRNMQDASAWYELGVKQQENEREHKALQALRRAVELDPTHLPAWLALGISSTNDNDRQGTYDAINEWVSRNEQYQDAVAQFRAQASNPQDLTLAEKYSQLIQCLITMARSNTSGEIDADIQIALAVLLNTNEEYGKAQDCFRTALAVRPDDWLLYNRVGATMANSGRAEEALDYYYRALELNPGYIRARFNLGISCINLRRYEEAAQHILDALALQDSDGVRDDSESHENRGVVSSALWDSLKTTCLHMQRADLATLCDLKDLEGFRNRFHHT</sequence>
<keyword evidence="4" id="KW-0963">Cytoplasm</keyword>
<evidence type="ECO:0000256" key="4">
    <source>
        <dbReference type="ARBA" id="ARBA00022490"/>
    </source>
</evidence>
<gene>
    <name evidence="10" type="ORF">JR316_002044</name>
</gene>
<dbReference type="Gene3D" id="6.10.280.230">
    <property type="match status" value="1"/>
</dbReference>
<dbReference type="Pfam" id="PF13181">
    <property type="entry name" value="TPR_8"/>
    <property type="match status" value="1"/>
</dbReference>
<evidence type="ECO:0000256" key="2">
    <source>
        <dbReference type="ARBA" id="ARBA00004496"/>
    </source>
</evidence>
<evidence type="ECO:0000256" key="5">
    <source>
        <dbReference type="ARBA" id="ARBA00022737"/>
    </source>
</evidence>
<dbReference type="InterPro" id="IPR019734">
    <property type="entry name" value="TPR_rpt"/>
</dbReference>
<dbReference type="PROSITE" id="PS50005">
    <property type="entry name" value="TPR"/>
    <property type="match status" value="3"/>
</dbReference>
<feature type="repeat" description="TPR" evidence="8">
    <location>
        <begin position="461"/>
        <end position="494"/>
    </location>
</feature>
<keyword evidence="7" id="KW-0576">Peroxisome</keyword>
<dbReference type="SUPFAM" id="SSF48452">
    <property type="entry name" value="TPR-like"/>
    <property type="match status" value="1"/>
</dbReference>
<evidence type="ECO:0000256" key="3">
    <source>
        <dbReference type="ARBA" id="ARBA00005348"/>
    </source>
</evidence>
<dbReference type="GO" id="GO:0016560">
    <property type="term" value="P:protein import into peroxisome matrix, docking"/>
    <property type="evidence" value="ECO:0007669"/>
    <property type="project" value="TreeGrafter"/>
</dbReference>
<evidence type="ECO:0000256" key="9">
    <source>
        <dbReference type="SAM" id="MobiDB-lite"/>
    </source>
</evidence>
<dbReference type="PANTHER" id="PTHR10130">
    <property type="entry name" value="PEROXISOMAL TARGETING SIGNAL 1 RECEPTOR PEX5"/>
    <property type="match status" value="1"/>
</dbReference>
<comment type="subcellular location">
    <subcellularLocation>
        <location evidence="2">Cytoplasm</location>
    </subcellularLocation>
    <subcellularLocation>
        <location evidence="1">Peroxisome</location>
    </subcellularLocation>
</comment>
<proteinExistence type="inferred from homology"/>
<comment type="caution">
    <text evidence="10">The sequence shown here is derived from an EMBL/GenBank/DDBJ whole genome shotgun (WGS) entry which is preliminary data.</text>
</comment>
<organism evidence="10">
    <name type="scientific">Psilocybe cubensis</name>
    <name type="common">Psychedelic mushroom</name>
    <name type="synonym">Stropharia cubensis</name>
    <dbReference type="NCBI Taxonomy" id="181762"/>
    <lineage>
        <taxon>Eukaryota</taxon>
        <taxon>Fungi</taxon>
        <taxon>Dikarya</taxon>
        <taxon>Basidiomycota</taxon>
        <taxon>Agaricomycotina</taxon>
        <taxon>Agaricomycetes</taxon>
        <taxon>Agaricomycetidae</taxon>
        <taxon>Agaricales</taxon>
        <taxon>Agaricineae</taxon>
        <taxon>Strophariaceae</taxon>
        <taxon>Psilocybe</taxon>
    </lineage>
</organism>
<comment type="similarity">
    <text evidence="3">Belongs to the peroxisomal targeting signal receptor family.</text>
</comment>
<dbReference type="Pfam" id="PF14559">
    <property type="entry name" value="TPR_19"/>
    <property type="match status" value="1"/>
</dbReference>
<evidence type="ECO:0008006" key="11">
    <source>
        <dbReference type="Google" id="ProtNLM"/>
    </source>
</evidence>
<evidence type="ECO:0000256" key="7">
    <source>
        <dbReference type="ARBA" id="ARBA00023140"/>
    </source>
</evidence>
<evidence type="ECO:0000256" key="1">
    <source>
        <dbReference type="ARBA" id="ARBA00004275"/>
    </source>
</evidence>
<dbReference type="EMBL" id="JAFIQS010000002">
    <property type="protein sequence ID" value="KAG5172542.1"/>
    <property type="molecule type" value="Genomic_DNA"/>
</dbReference>
<dbReference type="Gene3D" id="1.25.40.10">
    <property type="entry name" value="Tetratricopeptide repeat domain"/>
    <property type="match status" value="1"/>
</dbReference>
<protein>
    <recommendedName>
        <fullName evidence="11">Peroxisomal targeting signal receptor</fullName>
    </recommendedName>
</protein>
<dbReference type="SMART" id="SM00028">
    <property type="entry name" value="TPR"/>
    <property type="match status" value="4"/>
</dbReference>
<evidence type="ECO:0000256" key="8">
    <source>
        <dbReference type="PROSITE-ProRule" id="PRU00339"/>
    </source>
</evidence>
<dbReference type="PANTHER" id="PTHR10130:SF0">
    <property type="entry name" value="GH08708P"/>
    <property type="match status" value="1"/>
</dbReference>
<feature type="repeat" description="TPR" evidence="8">
    <location>
        <begin position="572"/>
        <end position="605"/>
    </location>
</feature>
<reference evidence="10" key="1">
    <citation type="submission" date="2021-02" db="EMBL/GenBank/DDBJ databases">
        <title>Psilocybe cubensis genome.</title>
        <authorList>
            <person name="Mckernan K.J."/>
            <person name="Crawford S."/>
            <person name="Trippe A."/>
            <person name="Kane L.T."/>
            <person name="Mclaughlin S."/>
        </authorList>
    </citation>
    <scope>NUCLEOTIDE SEQUENCE [LARGE SCALE GENOMIC DNA]</scope>
    <source>
        <strain evidence="10">MGC-MH-2018</strain>
    </source>
</reference>
<dbReference type="InterPro" id="IPR024111">
    <property type="entry name" value="PEX5/PEX5L"/>
</dbReference>
<evidence type="ECO:0000313" key="10">
    <source>
        <dbReference type="EMBL" id="KAG5172542.1"/>
    </source>
</evidence>
<evidence type="ECO:0000256" key="6">
    <source>
        <dbReference type="ARBA" id="ARBA00022803"/>
    </source>
</evidence>
<dbReference type="InterPro" id="IPR011990">
    <property type="entry name" value="TPR-like_helical_dom_sf"/>
</dbReference>
<keyword evidence="5" id="KW-0677">Repeat</keyword>
<feature type="repeat" description="TPR" evidence="8">
    <location>
        <begin position="606"/>
        <end position="639"/>
    </location>
</feature>
<dbReference type="AlphaFoldDB" id="A0A8H7Y509"/>
<dbReference type="PROSITE" id="PS50293">
    <property type="entry name" value="TPR_REGION"/>
    <property type="match status" value="1"/>
</dbReference>
<name>A0A8H7Y509_PSICU</name>
<feature type="region of interest" description="Disordered" evidence="9">
    <location>
        <begin position="36"/>
        <end position="59"/>
    </location>
</feature>
<accession>A0A8H7Y509</accession>
<dbReference type="GO" id="GO:0005829">
    <property type="term" value="C:cytosol"/>
    <property type="evidence" value="ECO:0007669"/>
    <property type="project" value="TreeGrafter"/>
</dbReference>
<feature type="region of interest" description="Disordered" evidence="9">
    <location>
        <begin position="1"/>
        <end position="20"/>
    </location>
</feature>
<dbReference type="OrthoDB" id="10006023at2759"/>
<dbReference type="GO" id="GO:0005052">
    <property type="term" value="F:peroxisome matrix targeting signal-1 binding"/>
    <property type="evidence" value="ECO:0007669"/>
    <property type="project" value="TreeGrafter"/>
</dbReference>
<dbReference type="GO" id="GO:0005778">
    <property type="term" value="C:peroxisomal membrane"/>
    <property type="evidence" value="ECO:0007669"/>
    <property type="project" value="TreeGrafter"/>
</dbReference>